<dbReference type="GO" id="GO:0006396">
    <property type="term" value="P:RNA processing"/>
    <property type="evidence" value="ECO:0007669"/>
    <property type="project" value="InterPro"/>
</dbReference>
<dbReference type="Pfam" id="PF01139">
    <property type="entry name" value="RtcB"/>
    <property type="match status" value="1"/>
</dbReference>
<evidence type="ECO:0000256" key="6">
    <source>
        <dbReference type="ARBA" id="ARBA00023134"/>
    </source>
</evidence>
<dbReference type="InterPro" id="IPR001233">
    <property type="entry name" value="RtcB"/>
</dbReference>
<evidence type="ECO:0000256" key="1">
    <source>
        <dbReference type="ARBA" id="ARBA00001936"/>
    </source>
</evidence>
<evidence type="ECO:0000313" key="10">
    <source>
        <dbReference type="EMBL" id="KKM64968.1"/>
    </source>
</evidence>
<dbReference type="GO" id="GO:0005525">
    <property type="term" value="F:GTP binding"/>
    <property type="evidence" value="ECO:0007669"/>
    <property type="project" value="UniProtKB-KW"/>
</dbReference>
<evidence type="ECO:0000256" key="8">
    <source>
        <dbReference type="ARBA" id="ARBA00047746"/>
    </source>
</evidence>
<keyword evidence="6" id="KW-0342">GTP-binding</keyword>
<evidence type="ECO:0000256" key="7">
    <source>
        <dbReference type="ARBA" id="ARBA00023211"/>
    </source>
</evidence>
<sequence>VTILIHCGSRGFGHQVCSDYLRTAEHALEKYNIELADRELACVPNSSEEGESYRKAMFAALNFAWSNRQMITHWTRKSFERVFKQSESDLEMKLVYDVAHNIAKVEKHKIDGKDRSVVVHRKGATRAFPANREEIPTKYRDIGQPVFIPGSMGTASWILLGQPNSMNLTFGSTAHGAGRMMSRTRARKTFTESQVKKSLSDKGIFVKALTRDGVVEEAPQAADSPTEPANPMDEIKSILSQILEAVSVAKVEDPEEPKEEPAEEEPESTEEEPEAESPEATEEETEEELTMSQYQELKDLIAKLAGEVSGVGRRMVVVEAKTHSHGSTPKPKPKPRTEYVIVKGGDVAGNWFSSEAELLRLNPNFRTLAYRSNGQILRRFTRRSWGDIYPPERLRVA</sequence>
<keyword evidence="3" id="KW-0436">Ligase</keyword>
<evidence type="ECO:0000256" key="5">
    <source>
        <dbReference type="ARBA" id="ARBA00022741"/>
    </source>
</evidence>
<feature type="non-terminal residue" evidence="10">
    <location>
        <position position="1"/>
    </location>
</feature>
<dbReference type="GO" id="GO:0003972">
    <property type="term" value="F:RNA ligase (ATP) activity"/>
    <property type="evidence" value="ECO:0007669"/>
    <property type="project" value="TreeGrafter"/>
</dbReference>
<gene>
    <name evidence="10" type="ORF">LCGC14_1495990</name>
</gene>
<dbReference type="Gene3D" id="3.90.1860.10">
    <property type="entry name" value="tRNA-splicing ligase RtcB"/>
    <property type="match status" value="1"/>
</dbReference>
<dbReference type="EMBL" id="LAZR01010804">
    <property type="protein sequence ID" value="KKM64968.1"/>
    <property type="molecule type" value="Genomic_DNA"/>
</dbReference>
<accession>A0A0F9J604</accession>
<evidence type="ECO:0000256" key="2">
    <source>
        <dbReference type="ARBA" id="ARBA00012726"/>
    </source>
</evidence>
<comment type="caution">
    <text evidence="10">The sequence shown here is derived from an EMBL/GenBank/DDBJ whole genome shotgun (WGS) entry which is preliminary data.</text>
</comment>
<evidence type="ECO:0000256" key="9">
    <source>
        <dbReference type="SAM" id="MobiDB-lite"/>
    </source>
</evidence>
<dbReference type="PANTHER" id="PTHR11118:SF1">
    <property type="entry name" value="RNA-SPLICING LIGASE RTCB HOMOLOG"/>
    <property type="match status" value="1"/>
</dbReference>
<feature type="region of interest" description="Disordered" evidence="9">
    <location>
        <begin position="249"/>
        <end position="291"/>
    </location>
</feature>
<comment type="catalytic activity">
    <reaction evidence="8">
        <text>a 3'-end 3'-phospho-ribonucleotide-RNA + a 5'-end dephospho-ribonucleoside-RNA + GTP = a ribonucleotidyl-ribonucleotide-RNA + GMP + diphosphate</text>
        <dbReference type="Rhea" id="RHEA:68076"/>
        <dbReference type="Rhea" id="RHEA-COMP:10463"/>
        <dbReference type="Rhea" id="RHEA-COMP:13936"/>
        <dbReference type="Rhea" id="RHEA-COMP:17355"/>
        <dbReference type="ChEBI" id="CHEBI:33019"/>
        <dbReference type="ChEBI" id="CHEBI:37565"/>
        <dbReference type="ChEBI" id="CHEBI:58115"/>
        <dbReference type="ChEBI" id="CHEBI:83062"/>
        <dbReference type="ChEBI" id="CHEBI:138284"/>
        <dbReference type="ChEBI" id="CHEBI:173118"/>
        <dbReference type="EC" id="6.5.1.8"/>
    </reaction>
</comment>
<proteinExistence type="predicted"/>
<evidence type="ECO:0000256" key="3">
    <source>
        <dbReference type="ARBA" id="ARBA00022598"/>
    </source>
</evidence>
<dbReference type="GO" id="GO:0170057">
    <property type="term" value="F:RNA ligase (GTP) activity"/>
    <property type="evidence" value="ECO:0007669"/>
    <property type="project" value="UniProtKB-EC"/>
</dbReference>
<evidence type="ECO:0000256" key="4">
    <source>
        <dbReference type="ARBA" id="ARBA00022723"/>
    </source>
</evidence>
<dbReference type="InterPro" id="IPR036025">
    <property type="entry name" value="RtcB-like_sf"/>
</dbReference>
<keyword evidence="5" id="KW-0547">Nucleotide-binding</keyword>
<dbReference type="EC" id="6.5.1.8" evidence="2"/>
<dbReference type="GO" id="GO:0046872">
    <property type="term" value="F:metal ion binding"/>
    <property type="evidence" value="ECO:0007669"/>
    <property type="project" value="UniProtKB-KW"/>
</dbReference>
<name>A0A0F9J604_9ZZZZ</name>
<keyword evidence="7" id="KW-0464">Manganese</keyword>
<feature type="compositionally biased region" description="Acidic residues" evidence="9">
    <location>
        <begin position="253"/>
        <end position="289"/>
    </location>
</feature>
<reference evidence="10" key="1">
    <citation type="journal article" date="2015" name="Nature">
        <title>Complex archaea that bridge the gap between prokaryotes and eukaryotes.</title>
        <authorList>
            <person name="Spang A."/>
            <person name="Saw J.H."/>
            <person name="Jorgensen S.L."/>
            <person name="Zaremba-Niedzwiedzka K."/>
            <person name="Martijn J."/>
            <person name="Lind A.E."/>
            <person name="van Eijk R."/>
            <person name="Schleper C."/>
            <person name="Guy L."/>
            <person name="Ettema T.J."/>
        </authorList>
    </citation>
    <scope>NUCLEOTIDE SEQUENCE</scope>
</reference>
<dbReference type="PANTHER" id="PTHR11118">
    <property type="entry name" value="RNA-SPLICING LIGASE RTCB HOMOLOG"/>
    <property type="match status" value="1"/>
</dbReference>
<comment type="cofactor">
    <cofactor evidence="1">
        <name>Mn(2+)</name>
        <dbReference type="ChEBI" id="CHEBI:29035"/>
    </cofactor>
</comment>
<protein>
    <recommendedName>
        <fullName evidence="2">3'-phosphate/5'-hydroxy nucleic acid ligase</fullName>
        <ecNumber evidence="2">6.5.1.8</ecNumber>
    </recommendedName>
</protein>
<keyword evidence="4" id="KW-0479">Metal-binding</keyword>
<dbReference type="SUPFAM" id="SSF103365">
    <property type="entry name" value="Hypothetical protein PH1602"/>
    <property type="match status" value="1"/>
</dbReference>
<dbReference type="AlphaFoldDB" id="A0A0F9J604"/>
<organism evidence="10">
    <name type="scientific">marine sediment metagenome</name>
    <dbReference type="NCBI Taxonomy" id="412755"/>
    <lineage>
        <taxon>unclassified sequences</taxon>
        <taxon>metagenomes</taxon>
        <taxon>ecological metagenomes</taxon>
    </lineage>
</organism>